<evidence type="ECO:0000313" key="2">
    <source>
        <dbReference type="EMBL" id="PER55566.1"/>
    </source>
</evidence>
<dbReference type="RefSeq" id="WP_098316918.1">
    <property type="nucleotide sequence ID" value="NZ_NTYF01000023.1"/>
</dbReference>
<feature type="compositionally biased region" description="Basic and acidic residues" evidence="1">
    <location>
        <begin position="131"/>
        <end position="149"/>
    </location>
</feature>
<comment type="caution">
    <text evidence="2">The sequence shown here is derived from an EMBL/GenBank/DDBJ whole genome shotgun (WGS) entry which is preliminary data.</text>
</comment>
<dbReference type="EMBL" id="NTYF01000023">
    <property type="protein sequence ID" value="PER55566.1"/>
    <property type="molecule type" value="Genomic_DNA"/>
</dbReference>
<dbReference type="AlphaFoldDB" id="A0ABD6S7U4"/>
<feature type="region of interest" description="Disordered" evidence="1">
    <location>
        <begin position="68"/>
        <end position="149"/>
    </location>
</feature>
<dbReference type="Proteomes" id="UP000219897">
    <property type="component" value="Unassembled WGS sequence"/>
</dbReference>
<sequence length="293" mass="32962">MLKQLLNFGMKSVTTAVKTGADLQYKKLETKYRLINLGLVLGVTALRLTSKVAIAGTKAVYRGTKAVGSVLSSSPKQGSNKRNRRNSFDFGHDNTHEDRPKKKPNQTLNGGEWREDVDPATAYDFYSPSYKENEKPRQQEKMDEREKLSEIDPKKEEVLAKLQEEGIIGKPKESLLEGIYEGDKWFKQAFQSMIFPKGVTSVWDELSYTLKVTFPAGTPVTLLAKEEGIYHPNHDPLFIFGQGGKEGDMTVALTRFLQSVPQEHAEVFVGLMYEYKRLMVGTKQEETGSETLG</sequence>
<gene>
    <name evidence="2" type="ORF">CN495_07375</name>
</gene>
<name>A0ABD6S7U4_BACTU</name>
<organism evidence="2 3">
    <name type="scientific">Bacillus thuringiensis</name>
    <dbReference type="NCBI Taxonomy" id="1428"/>
    <lineage>
        <taxon>Bacteria</taxon>
        <taxon>Bacillati</taxon>
        <taxon>Bacillota</taxon>
        <taxon>Bacilli</taxon>
        <taxon>Bacillales</taxon>
        <taxon>Bacillaceae</taxon>
        <taxon>Bacillus</taxon>
        <taxon>Bacillus cereus group</taxon>
    </lineage>
</organism>
<evidence type="ECO:0000313" key="3">
    <source>
        <dbReference type="Proteomes" id="UP000219897"/>
    </source>
</evidence>
<feature type="compositionally biased region" description="Basic and acidic residues" evidence="1">
    <location>
        <begin position="86"/>
        <end position="100"/>
    </location>
</feature>
<evidence type="ECO:0000256" key="1">
    <source>
        <dbReference type="SAM" id="MobiDB-lite"/>
    </source>
</evidence>
<reference evidence="2 3" key="1">
    <citation type="submission" date="2017-09" db="EMBL/GenBank/DDBJ databases">
        <title>Large-scale bioinformatics analysis of Bacillus genomes uncovers conserved roles of natural products in bacterial physiology.</title>
        <authorList>
            <consortium name="Agbiome Team Llc"/>
            <person name="Bleich R.M."/>
            <person name="Kirk G.J."/>
            <person name="Santa Maria K.C."/>
            <person name="Allen S.E."/>
            <person name="Farag S."/>
            <person name="Shank E.A."/>
            <person name="Bowers A."/>
        </authorList>
    </citation>
    <scope>NUCLEOTIDE SEQUENCE [LARGE SCALE GENOMIC DNA]</scope>
    <source>
        <strain evidence="2 3">AFS005140</strain>
    </source>
</reference>
<accession>A0ABD6S7U4</accession>
<proteinExistence type="predicted"/>
<protein>
    <submittedName>
        <fullName evidence="2">Uncharacterized protein</fullName>
    </submittedName>
</protein>